<dbReference type="SMART" id="SM00564">
    <property type="entry name" value="PQQ"/>
    <property type="match status" value="7"/>
</dbReference>
<dbReference type="PANTHER" id="PTHR34512:SF30">
    <property type="entry name" value="OUTER MEMBRANE PROTEIN ASSEMBLY FACTOR BAMB"/>
    <property type="match status" value="1"/>
</dbReference>
<dbReference type="InterPro" id="IPR002372">
    <property type="entry name" value="PQQ_rpt_dom"/>
</dbReference>
<proteinExistence type="predicted"/>
<name>A0ABT2AHN7_9BURK</name>
<dbReference type="PANTHER" id="PTHR34512">
    <property type="entry name" value="CELL SURFACE PROTEIN"/>
    <property type="match status" value="1"/>
</dbReference>
<organism evidence="3 4">
    <name type="scientific">Massilia agri</name>
    <dbReference type="NCBI Taxonomy" id="1886785"/>
    <lineage>
        <taxon>Bacteria</taxon>
        <taxon>Pseudomonadati</taxon>
        <taxon>Pseudomonadota</taxon>
        <taxon>Betaproteobacteria</taxon>
        <taxon>Burkholderiales</taxon>
        <taxon>Oxalobacteraceae</taxon>
        <taxon>Telluria group</taxon>
        <taxon>Massilia</taxon>
    </lineage>
</organism>
<evidence type="ECO:0000256" key="1">
    <source>
        <dbReference type="SAM" id="SignalP"/>
    </source>
</evidence>
<dbReference type="Pfam" id="PF13360">
    <property type="entry name" value="PQQ_2"/>
    <property type="match status" value="2"/>
</dbReference>
<sequence length="437" mass="46575">MQRRHTALLVLLASLAFPARADWPTWQGDAGRSGRADAPAGIRGFKLVHRLAVHAEIRATPVLADGRLYVAAENGNLYAFDAAGAALQWLFHARGGIGSTPAVHDGAVYFLSRDGRVHALDAATGKPVWTFRTGGERAFAAHGMFGLPRSGEPVPDPWDLYLSSPLVHQGKVYVGSSDGHLYALEAKTGALAWAHRTGGVVHSSPALAGANVVVGSWDGAVYALDAASGEERWRFQTRTEQKTSVMTGIQASPAVDGDTVYVGARDGFFYALDAATGGQRWRYDAQGSWVVASAAQDRERVYVATSDTGLLLALDKRSGRELYRHPMQVWVFASPLLMGDMVVAASMKGELHAIDAAGGGPRWRWRTGEAAANASRIVDAAGKFDSERLFAGGAHALDAGLEHVKRLGAFVATPVWHGGRLIAATATGEVLFFAPER</sequence>
<feature type="chain" id="PRO_5045208783" evidence="1">
    <location>
        <begin position="22"/>
        <end position="437"/>
    </location>
</feature>
<feature type="signal peptide" evidence="1">
    <location>
        <begin position="1"/>
        <end position="21"/>
    </location>
</feature>
<gene>
    <name evidence="3" type="ORF">NX780_02930</name>
</gene>
<evidence type="ECO:0000259" key="2">
    <source>
        <dbReference type="Pfam" id="PF13360"/>
    </source>
</evidence>
<dbReference type="Gene3D" id="2.130.10.10">
    <property type="entry name" value="YVTN repeat-like/Quinoprotein amine dehydrogenase"/>
    <property type="match status" value="3"/>
</dbReference>
<keyword evidence="1" id="KW-0732">Signal</keyword>
<protein>
    <submittedName>
        <fullName evidence="3">PQQ-binding-like beta-propeller repeat protein</fullName>
    </submittedName>
</protein>
<dbReference type="InterPro" id="IPR015943">
    <property type="entry name" value="WD40/YVTN_repeat-like_dom_sf"/>
</dbReference>
<feature type="domain" description="Pyrrolo-quinoline quinone repeat" evidence="2">
    <location>
        <begin position="167"/>
        <end position="283"/>
    </location>
</feature>
<dbReference type="EMBL" id="JANUHA010000001">
    <property type="protein sequence ID" value="MCS0595293.1"/>
    <property type="molecule type" value="Genomic_DNA"/>
</dbReference>
<evidence type="ECO:0000313" key="4">
    <source>
        <dbReference type="Proteomes" id="UP001206572"/>
    </source>
</evidence>
<dbReference type="SUPFAM" id="SSF50998">
    <property type="entry name" value="Quinoprotein alcohol dehydrogenase-like"/>
    <property type="match status" value="2"/>
</dbReference>
<accession>A0ABT2AHN7</accession>
<keyword evidence="4" id="KW-1185">Reference proteome</keyword>
<reference evidence="3 4" key="1">
    <citation type="submission" date="2022-08" db="EMBL/GenBank/DDBJ databases">
        <title>Reclassification of Massilia species as members of the genera Telluria, Duganella, Pseudoduganella, Mokoshia gen. nov. and Zemynaea gen. nov. using orthogonal and non-orthogonal genome-based approaches.</title>
        <authorList>
            <person name="Bowman J.P."/>
        </authorList>
    </citation>
    <scope>NUCLEOTIDE SEQUENCE [LARGE SCALE GENOMIC DNA]</scope>
    <source>
        <strain evidence="3 4">JCM 31661</strain>
    </source>
</reference>
<dbReference type="InterPro" id="IPR011047">
    <property type="entry name" value="Quinoprotein_ADH-like_sf"/>
</dbReference>
<dbReference type="InterPro" id="IPR018391">
    <property type="entry name" value="PQQ_b-propeller_rpt"/>
</dbReference>
<dbReference type="RefSeq" id="WP_258826362.1">
    <property type="nucleotide sequence ID" value="NZ_JANUHA010000001.1"/>
</dbReference>
<dbReference type="Proteomes" id="UP001206572">
    <property type="component" value="Unassembled WGS sequence"/>
</dbReference>
<evidence type="ECO:0000313" key="3">
    <source>
        <dbReference type="EMBL" id="MCS0595293.1"/>
    </source>
</evidence>
<feature type="domain" description="Pyrrolo-quinoline quinone repeat" evidence="2">
    <location>
        <begin position="56"/>
        <end position="138"/>
    </location>
</feature>
<comment type="caution">
    <text evidence="3">The sequence shown here is derived from an EMBL/GenBank/DDBJ whole genome shotgun (WGS) entry which is preliminary data.</text>
</comment>